<feature type="active site" description="Tele-phosphohistidine intermediate" evidence="1">
    <location>
        <position position="14"/>
    </location>
</feature>
<organism evidence="4">
    <name type="scientific">Paramoeba aestuarina</name>
    <dbReference type="NCBI Taxonomy" id="180227"/>
    <lineage>
        <taxon>Eukaryota</taxon>
        <taxon>Amoebozoa</taxon>
        <taxon>Discosea</taxon>
        <taxon>Flabellinia</taxon>
        <taxon>Dactylopodida</taxon>
        <taxon>Paramoebidae</taxon>
        <taxon>Paramoeba</taxon>
    </lineage>
</organism>
<feature type="active site" description="Proton donor/acceptor" evidence="1">
    <location>
        <position position="80"/>
    </location>
</feature>
<evidence type="ECO:0000313" key="4">
    <source>
        <dbReference type="EMBL" id="CAE2333762.1"/>
    </source>
</evidence>
<name>A0A7S4UHH6_9EUKA</name>
<dbReference type="PANTHER" id="PTHR10606:SF44">
    <property type="entry name" value="6-PHOSPHOFRUCTO 2-KINASE_FRUCTOSE 2,6-BISPHOSPHATASE LONG FORM"/>
    <property type="match status" value="1"/>
</dbReference>
<feature type="binding site" evidence="2">
    <location>
        <position position="60"/>
    </location>
    <ligand>
        <name>substrate</name>
    </ligand>
</feature>
<evidence type="ECO:0000256" key="3">
    <source>
        <dbReference type="PIRSR" id="PIRSR613078-3"/>
    </source>
</evidence>
<reference evidence="4" key="1">
    <citation type="submission" date="2021-01" db="EMBL/GenBank/DDBJ databases">
        <authorList>
            <person name="Corre E."/>
            <person name="Pelletier E."/>
            <person name="Niang G."/>
            <person name="Scheremetjew M."/>
            <person name="Finn R."/>
            <person name="Kale V."/>
            <person name="Holt S."/>
            <person name="Cochrane G."/>
            <person name="Meng A."/>
            <person name="Brown T."/>
            <person name="Cohen L."/>
        </authorList>
    </citation>
    <scope>NUCLEOTIDE SEQUENCE</scope>
    <source>
        <strain evidence="4">SoJaBio B1-5/56/2</strain>
    </source>
</reference>
<dbReference type="InterPro" id="IPR001345">
    <property type="entry name" value="PG/BPGM_mutase_AS"/>
</dbReference>
<evidence type="ECO:0008006" key="5">
    <source>
        <dbReference type="Google" id="ProtNLM"/>
    </source>
</evidence>
<feature type="site" description="Transition state stabilizer" evidence="3">
    <location>
        <position position="148"/>
    </location>
</feature>
<dbReference type="InterPro" id="IPR013078">
    <property type="entry name" value="His_Pase_superF_clade-1"/>
</dbReference>
<dbReference type="CDD" id="cd07067">
    <property type="entry name" value="HP_PGM_like"/>
    <property type="match status" value="1"/>
</dbReference>
<accession>A0A7S4UHH6</accession>
<dbReference type="AlphaFoldDB" id="A0A7S4UHH6"/>
<dbReference type="PANTHER" id="PTHR10606">
    <property type="entry name" value="6-PHOSPHOFRUCTO-2-KINASE/FRUCTOSE-2,6-BISPHOSPHATASE"/>
    <property type="match status" value="1"/>
</dbReference>
<evidence type="ECO:0000256" key="2">
    <source>
        <dbReference type="PIRSR" id="PIRSR613078-2"/>
    </source>
</evidence>
<gene>
    <name evidence="4" type="ORF">NAES01612_LOCUS23279</name>
</gene>
<dbReference type="GO" id="GO:0004331">
    <property type="term" value="F:fructose-2,6-bisphosphate 2-phosphatase activity"/>
    <property type="evidence" value="ECO:0007669"/>
    <property type="project" value="TreeGrafter"/>
</dbReference>
<dbReference type="GO" id="GO:0005524">
    <property type="term" value="F:ATP binding"/>
    <property type="evidence" value="ECO:0007669"/>
    <property type="project" value="InterPro"/>
</dbReference>
<dbReference type="PIRSF" id="PIRSF000709">
    <property type="entry name" value="6PFK_2-Ptase"/>
    <property type="match status" value="1"/>
</dbReference>
<dbReference type="EMBL" id="HBKR01035565">
    <property type="protein sequence ID" value="CAE2333762.1"/>
    <property type="molecule type" value="Transcribed_RNA"/>
</dbReference>
<proteinExistence type="predicted"/>
<dbReference type="SUPFAM" id="SSF53254">
    <property type="entry name" value="Phosphoglycerate mutase-like"/>
    <property type="match status" value="1"/>
</dbReference>
<dbReference type="InterPro" id="IPR003094">
    <property type="entry name" value="6Pfruct_kin"/>
</dbReference>
<sequence>MVEEREMEVWLTRHGQSQYNTESKIGGDSALTQRGEKFAVLLGPWANSHVEMVWTSTLKRSIQTAEHVSLPTEQHKELDELDVGTMDGLSYDEVQEKHPKEFLDRKDNKYLYRYPQGESYKDVVDRLKPLINQMLNLKQVGRLLIVCHQAVLRCLYGIILQKKEEEIPFLDTHQHHVIGLTLKINNSDITAATTKTTMTTTNNGLLKWEVVKEVLKKEEELE</sequence>
<feature type="binding site" evidence="2">
    <location>
        <begin position="13"/>
        <end position="20"/>
    </location>
    <ligand>
        <name>substrate</name>
    </ligand>
</feature>
<dbReference type="Pfam" id="PF00300">
    <property type="entry name" value="His_Phos_1"/>
    <property type="match status" value="1"/>
</dbReference>
<dbReference type="GO" id="GO:0005829">
    <property type="term" value="C:cytosol"/>
    <property type="evidence" value="ECO:0007669"/>
    <property type="project" value="TreeGrafter"/>
</dbReference>
<dbReference type="SMART" id="SM00855">
    <property type="entry name" value="PGAM"/>
    <property type="match status" value="1"/>
</dbReference>
<evidence type="ECO:0000256" key="1">
    <source>
        <dbReference type="PIRSR" id="PIRSR613078-1"/>
    </source>
</evidence>
<dbReference type="GO" id="GO:0006003">
    <property type="term" value="P:fructose 2,6-bisphosphate metabolic process"/>
    <property type="evidence" value="ECO:0007669"/>
    <property type="project" value="InterPro"/>
</dbReference>
<dbReference type="PROSITE" id="PS00175">
    <property type="entry name" value="PG_MUTASE"/>
    <property type="match status" value="1"/>
</dbReference>
<protein>
    <recommendedName>
        <fullName evidence="5">Fructose-2,6-bisphosphatase</fullName>
    </recommendedName>
</protein>
<dbReference type="Gene3D" id="3.40.50.1240">
    <property type="entry name" value="Phosphoglycerate mutase-like"/>
    <property type="match status" value="1"/>
</dbReference>
<dbReference type="GO" id="GO:0003873">
    <property type="term" value="F:6-phosphofructo-2-kinase activity"/>
    <property type="evidence" value="ECO:0007669"/>
    <property type="project" value="TreeGrafter"/>
</dbReference>
<dbReference type="InterPro" id="IPR029033">
    <property type="entry name" value="His_PPase_superfam"/>
</dbReference>
<dbReference type="PRINTS" id="PR00991">
    <property type="entry name" value="6PFRUCTKNASE"/>
</dbReference>